<evidence type="ECO:0000313" key="2">
    <source>
        <dbReference type="Proteomes" id="UP000054230"/>
    </source>
</evidence>
<comment type="caution">
    <text evidence="1">The sequence shown here is derived from an EMBL/GenBank/DDBJ whole genome shotgun (WGS) entry which is preliminary data.</text>
</comment>
<evidence type="ECO:0000313" key="1">
    <source>
        <dbReference type="EMBL" id="KSU06597.1"/>
    </source>
</evidence>
<proteinExistence type="predicted"/>
<name>A0A0V8CZM7_LACLL</name>
<reference evidence="2" key="1">
    <citation type="submission" date="2015-10" db="EMBL/GenBank/DDBJ databases">
        <title>Draft Genome Sequences of 11 Lactococcus lactis subspecies cremoris strains.</title>
        <authorList>
            <person name="Wels M."/>
            <person name="Backus L."/>
            <person name="Boekhorst J."/>
            <person name="Dijkstra A."/>
            <person name="Beerthuizen M."/>
            <person name="Kelly W."/>
            <person name="Siezen R."/>
            <person name="Bachmann H."/>
            <person name="Van Hijum S."/>
        </authorList>
    </citation>
    <scope>NUCLEOTIDE SEQUENCE [LARGE SCALE GENOMIC DNA]</scope>
    <source>
        <strain evidence="2">LMG8520</strain>
    </source>
</reference>
<dbReference type="EMBL" id="LKLP01000101">
    <property type="protein sequence ID" value="KSU06597.1"/>
    <property type="molecule type" value="Genomic_DNA"/>
</dbReference>
<protein>
    <submittedName>
        <fullName evidence="1">Uncharacterized protein</fullName>
    </submittedName>
</protein>
<sequence length="45" mass="5212">MNKEIDAEKLINNLLSKITQLQFENAKLSVLVETYEQDTSKEVDK</sequence>
<dbReference type="AlphaFoldDB" id="A0A0V8CZM7"/>
<organism evidence="1 2">
    <name type="scientific">Lactococcus lactis subsp. lactis</name>
    <name type="common">Streptococcus lactis</name>
    <dbReference type="NCBI Taxonomy" id="1360"/>
    <lineage>
        <taxon>Bacteria</taxon>
        <taxon>Bacillati</taxon>
        <taxon>Bacillota</taxon>
        <taxon>Bacilli</taxon>
        <taxon>Lactobacillales</taxon>
        <taxon>Streptococcaceae</taxon>
        <taxon>Lactococcus</taxon>
    </lineage>
</organism>
<dbReference type="RefSeq" id="WP_167593993.1">
    <property type="nucleotide sequence ID" value="NZ_LKLP01000101.1"/>
</dbReference>
<dbReference type="PATRIC" id="fig|1360.106.peg.2346"/>
<accession>A0A0V8CZM7</accession>
<dbReference type="Proteomes" id="UP000054230">
    <property type="component" value="Unassembled WGS sequence"/>
</dbReference>
<gene>
    <name evidence="1" type="ORF">LMG8520_2053</name>
</gene>